<dbReference type="Proteomes" id="UP000240760">
    <property type="component" value="Unassembled WGS sequence"/>
</dbReference>
<dbReference type="EMBL" id="KZ679230">
    <property type="protein sequence ID" value="PTB71050.1"/>
    <property type="molecule type" value="Genomic_DNA"/>
</dbReference>
<evidence type="ECO:0000313" key="2">
    <source>
        <dbReference type="Proteomes" id="UP000240760"/>
    </source>
</evidence>
<evidence type="ECO:0000313" key="1">
    <source>
        <dbReference type="EMBL" id="PTB71050.1"/>
    </source>
</evidence>
<name>A0A2T4BP38_TRILO</name>
<accession>A0A2T4BP38</accession>
<reference evidence="1 2" key="1">
    <citation type="submission" date="2016-07" db="EMBL/GenBank/DDBJ databases">
        <title>Multiple horizontal gene transfer events from other fungi enriched the ability of initially mycotrophic Trichoderma (Ascomycota) to feed on dead plant biomass.</title>
        <authorList>
            <consortium name="DOE Joint Genome Institute"/>
            <person name="Aerts A."/>
            <person name="Atanasova L."/>
            <person name="Chenthamara K."/>
            <person name="Zhang J."/>
            <person name="Grujic M."/>
            <person name="Henrissat B."/>
            <person name="Kuo A."/>
            <person name="Salamov A."/>
            <person name="Lipzen A."/>
            <person name="Labutti K."/>
            <person name="Barry K."/>
            <person name="Miao Y."/>
            <person name="Rahimi M.J."/>
            <person name="Shen Q."/>
            <person name="Grigoriev I.V."/>
            <person name="Kubicek C.P."/>
            <person name="Druzhinina I.S."/>
        </authorList>
    </citation>
    <scope>NUCLEOTIDE SEQUENCE [LARGE SCALE GENOMIC DNA]</scope>
    <source>
        <strain evidence="1 2">ATCC 18648</strain>
    </source>
</reference>
<protein>
    <submittedName>
        <fullName evidence="1">Uncharacterized protein</fullName>
    </submittedName>
</protein>
<keyword evidence="2" id="KW-1185">Reference proteome</keyword>
<gene>
    <name evidence="1" type="ORF">M440DRAFT_23557</name>
</gene>
<proteinExistence type="predicted"/>
<organism evidence="1 2">
    <name type="scientific">Trichoderma longibrachiatum ATCC 18648</name>
    <dbReference type="NCBI Taxonomy" id="983965"/>
    <lineage>
        <taxon>Eukaryota</taxon>
        <taxon>Fungi</taxon>
        <taxon>Dikarya</taxon>
        <taxon>Ascomycota</taxon>
        <taxon>Pezizomycotina</taxon>
        <taxon>Sordariomycetes</taxon>
        <taxon>Hypocreomycetidae</taxon>
        <taxon>Hypocreales</taxon>
        <taxon>Hypocreaceae</taxon>
        <taxon>Trichoderma</taxon>
    </lineage>
</organism>
<dbReference type="AlphaFoldDB" id="A0A2T4BP38"/>
<sequence>MNFQGVWAYLDKGRISEDHVNGGCCAEDMQSMFCASDMAPSKDDKLHERVETYLLIGTGLHKDDSIVIGHLVSRKIFAHMEYGRSHEGLAYDDWSASYMDFCHLIPDENRYWAIGRDYWKYRYIYN</sequence>